<keyword evidence="2" id="KW-0808">Transferase</keyword>
<name>A0ABY0IK09_9BACT</name>
<dbReference type="RefSeq" id="WP_114705766.1">
    <property type="nucleotide sequence ID" value="NZ_QDKL01000001.1"/>
</dbReference>
<dbReference type="InterPro" id="IPR033195">
    <property type="entry name" value="AmidinoTrfase"/>
</dbReference>
<proteinExistence type="inferred from homology"/>
<organism evidence="3 4">
    <name type="scientific">Halobacteriovorax vibrionivorans</name>
    <dbReference type="NCBI Taxonomy" id="2152716"/>
    <lineage>
        <taxon>Bacteria</taxon>
        <taxon>Pseudomonadati</taxon>
        <taxon>Bdellovibrionota</taxon>
        <taxon>Bacteriovoracia</taxon>
        <taxon>Bacteriovoracales</taxon>
        <taxon>Halobacteriovoraceae</taxon>
        <taxon>Halobacteriovorax</taxon>
    </lineage>
</organism>
<keyword evidence="4" id="KW-1185">Reference proteome</keyword>
<dbReference type="PANTHER" id="PTHR10488:SF1">
    <property type="entry name" value="GLYCINE AMIDINOTRANSFERASE, MITOCHONDRIAL"/>
    <property type="match status" value="1"/>
</dbReference>
<comment type="similarity">
    <text evidence="1">Belongs to the amidinotransferase family.</text>
</comment>
<gene>
    <name evidence="3" type="ORF">DAY19_03340</name>
</gene>
<sequence>MINSNTSFGKLNSIIVGRELEISKRIADFTFQHFYGENLTHAVYDRLEHGGQEYYVNHELLLKRNEQLDNLAATFEKLGVKVYRPERLGEVVTIKTPDYKTELSSASNVRDVSLVYRDYIIETPTYVRNRFFENTLLYNVYNKLFDGGRGGKWIRSPHNKLVEEAMDLSEWNSKRDYENFDRSKYTMAIDGAQFLRIGKDVIVNVNSYNHFLGLEWVKSFFPESNFHTVNVADNHIDGVLVCLKPGTFLVNPKYRNIKDFLPEKFKNWECLFPDDYKAEPVIESGKTDIDIQLASTRGMDINIVNIDEKNVLVSESASNVIELLDKHGFIPHPVRLENCEIFGGGIHCSTLDTHRDDEYIDYTK</sequence>
<dbReference type="Gene3D" id="3.75.10.10">
    <property type="entry name" value="L-arginine/glycine Amidinotransferase, Chain A"/>
    <property type="match status" value="1"/>
</dbReference>
<evidence type="ECO:0000313" key="3">
    <source>
        <dbReference type="EMBL" id="RZF22820.1"/>
    </source>
</evidence>
<protein>
    <recommendedName>
        <fullName evidence="5">Amidinotransferase</fullName>
    </recommendedName>
</protein>
<dbReference type="SUPFAM" id="SSF55909">
    <property type="entry name" value="Pentein"/>
    <property type="match status" value="1"/>
</dbReference>
<evidence type="ECO:0000256" key="2">
    <source>
        <dbReference type="ARBA" id="ARBA00022679"/>
    </source>
</evidence>
<dbReference type="Proteomes" id="UP000443582">
    <property type="component" value="Unassembled WGS sequence"/>
</dbReference>
<dbReference type="EMBL" id="QDKL01000001">
    <property type="protein sequence ID" value="RZF22820.1"/>
    <property type="molecule type" value="Genomic_DNA"/>
</dbReference>
<comment type="caution">
    <text evidence="3">The sequence shown here is derived from an EMBL/GenBank/DDBJ whole genome shotgun (WGS) entry which is preliminary data.</text>
</comment>
<dbReference type="PANTHER" id="PTHR10488">
    <property type="entry name" value="GLYCINE AMIDINOTRANSFERASE, MITOCHONDRIAL"/>
    <property type="match status" value="1"/>
</dbReference>
<evidence type="ECO:0008006" key="5">
    <source>
        <dbReference type="Google" id="ProtNLM"/>
    </source>
</evidence>
<accession>A0ABY0IK09</accession>
<evidence type="ECO:0000256" key="1">
    <source>
        <dbReference type="ARBA" id="ARBA00006943"/>
    </source>
</evidence>
<reference evidence="4" key="1">
    <citation type="journal article" date="2019" name="Int. J. Syst. Evol. Microbiol.">
        <title>Halobacteriovorax valvorus sp. nov., a novel prokaryotic predator isolated from coastal seawater of China.</title>
        <authorList>
            <person name="Chen M.-X."/>
        </authorList>
    </citation>
    <scope>NUCLEOTIDE SEQUENCE [LARGE SCALE GENOMIC DNA]</scope>
    <source>
        <strain evidence="4">BL9</strain>
    </source>
</reference>
<evidence type="ECO:0000313" key="4">
    <source>
        <dbReference type="Proteomes" id="UP000443582"/>
    </source>
</evidence>